<reference evidence="3" key="2">
    <citation type="submission" date="2023-07" db="EMBL/GenBank/DDBJ databases">
        <title>Genome mining of underrepresented organisms for secondary metabolites.</title>
        <authorList>
            <person name="D'Agostino P.M."/>
        </authorList>
    </citation>
    <scope>NUCLEOTIDE SEQUENCE [LARGE SCALE GENOMIC DNA]</scope>
    <source>
        <strain evidence="3">WS4403</strain>
    </source>
</reference>
<organism evidence="2 3">
    <name type="scientific">Winslowiella toletana</name>
    <dbReference type="NCBI Taxonomy" id="92490"/>
    <lineage>
        <taxon>Bacteria</taxon>
        <taxon>Pseudomonadati</taxon>
        <taxon>Pseudomonadota</taxon>
        <taxon>Gammaproteobacteria</taxon>
        <taxon>Enterobacterales</taxon>
        <taxon>Erwiniaceae</taxon>
        <taxon>Winslowiella</taxon>
    </lineage>
</organism>
<keyword evidence="1" id="KW-1133">Transmembrane helix</keyword>
<keyword evidence="1" id="KW-0472">Membrane</keyword>
<evidence type="ECO:0000313" key="3">
    <source>
        <dbReference type="Proteomes" id="UP001195624"/>
    </source>
</evidence>
<keyword evidence="1" id="KW-0812">Transmembrane</keyword>
<comment type="caution">
    <text evidence="2">The sequence shown here is derived from an EMBL/GenBank/DDBJ whole genome shotgun (WGS) entry which is preliminary data.</text>
</comment>
<keyword evidence="3" id="KW-1185">Reference proteome</keyword>
<evidence type="ECO:0000313" key="2">
    <source>
        <dbReference type="EMBL" id="MBP2166986.1"/>
    </source>
</evidence>
<protein>
    <submittedName>
        <fullName evidence="2">DNA-binding transcriptional regulator YafY</fullName>
    </submittedName>
</protein>
<reference evidence="2 3" key="1">
    <citation type="submission" date="2021-03" db="EMBL/GenBank/DDBJ databases">
        <authorList>
            <person name="D'Agostino P."/>
            <person name="Huntemann M."/>
            <person name="Clum A."/>
            <person name="Spunde A."/>
            <person name="Palaniappan K."/>
            <person name="Ritter S."/>
            <person name="Mikhailova N."/>
            <person name="Chen I.-M."/>
            <person name="Stamatis D."/>
            <person name="Reddy T."/>
            <person name="O'Malley R."/>
            <person name="Daum C."/>
            <person name="Shapiro N."/>
            <person name="Ivanova N."/>
            <person name="Kyrpides N."/>
            <person name="Woyke T."/>
        </authorList>
    </citation>
    <scope>NUCLEOTIDE SEQUENCE [LARGE SCALE GENOMIC DNA]</scope>
    <source>
        <strain evidence="2 3">WS4403</strain>
    </source>
</reference>
<name>A0ABS4P2U8_9GAMM</name>
<dbReference type="RefSeq" id="WP_017802821.1">
    <property type="nucleotide sequence ID" value="NZ_JAGGMQ010000001.1"/>
</dbReference>
<gene>
    <name evidence="2" type="ORF">J2125_000178</name>
</gene>
<feature type="transmembrane region" description="Helical" evidence="1">
    <location>
        <begin position="55"/>
        <end position="72"/>
    </location>
</feature>
<proteinExistence type="predicted"/>
<dbReference type="EMBL" id="JAGGMQ010000001">
    <property type="protein sequence ID" value="MBP2166986.1"/>
    <property type="molecule type" value="Genomic_DNA"/>
</dbReference>
<evidence type="ECO:0000256" key="1">
    <source>
        <dbReference type="SAM" id="Phobius"/>
    </source>
</evidence>
<dbReference type="GO" id="GO:0003677">
    <property type="term" value="F:DNA binding"/>
    <property type="evidence" value="ECO:0007669"/>
    <property type="project" value="UniProtKB-KW"/>
</dbReference>
<accession>A0ABS4P2U8</accession>
<keyword evidence="2" id="KW-0238">DNA-binding</keyword>
<dbReference type="Proteomes" id="UP001195624">
    <property type="component" value="Unassembled WGS sequence"/>
</dbReference>
<sequence length="195" mass="21641">MGTILALLGLILGAWAVRSICLKQQSSGKKVGKSIFAGWYFLTAGGMGATEEDKILVAIVMMLVGVAVVLYSNRAYKAPKNSNDEILREHAAALKDFDLTQNKDERDTYRTENFAKGKDASGLTKVAFYYVNGSGESSFRDVDVKKFDGHYIEGYCHLSSKFKTFRIDRVEGDVILRDTGEAMDAYHWAAEMEVI</sequence>